<evidence type="ECO:0000313" key="4">
    <source>
        <dbReference type="EMBL" id="QIR75721.1"/>
    </source>
</evidence>
<dbReference type="EMBL" id="CP039734">
    <property type="protein sequence ID" value="QIR75721.1"/>
    <property type="molecule type" value="Genomic_DNA"/>
</dbReference>
<name>A0A290HGL2_9BACT</name>
<dbReference type="AlphaFoldDB" id="A0A290HGL2"/>
<sequence length="65" mass="6753">MNESRRGFVAKAALVGAVAAVGVVGAQASSSSSKGSNGVVVGKSKKKEITYKKTQAWEDYYKSAL</sequence>
<dbReference type="RefSeq" id="WP_096047473.1">
    <property type="nucleotide sequence ID" value="NZ_CP023275.1"/>
</dbReference>
<evidence type="ECO:0000256" key="1">
    <source>
        <dbReference type="ARBA" id="ARBA00022505"/>
    </source>
</evidence>
<feature type="chain" id="PRO_5041533467" evidence="2">
    <location>
        <begin position="29"/>
        <end position="65"/>
    </location>
</feature>
<feature type="signal peptide" evidence="2">
    <location>
        <begin position="1"/>
        <end position="28"/>
    </location>
</feature>
<dbReference type="PROSITE" id="PS51318">
    <property type="entry name" value="TAT"/>
    <property type="match status" value="1"/>
</dbReference>
<reference evidence="5" key="2">
    <citation type="submission" date="2017-09" db="EMBL/GenBank/DDBJ databases">
        <title>The complete genome of Sulfurospirillum sp. JPD-1.</title>
        <authorList>
            <person name="Goris T."/>
        </authorList>
    </citation>
    <scope>NUCLEOTIDE SEQUENCE [LARGE SCALE GENOMIC DNA]</scope>
    <source>
        <strain evidence="5">JPD-1</strain>
    </source>
</reference>
<proteinExistence type="predicted"/>
<dbReference type="InterPro" id="IPR019546">
    <property type="entry name" value="TAT_signal_bac_arc"/>
</dbReference>
<dbReference type="Proteomes" id="UP000217349">
    <property type="component" value="Chromosome"/>
</dbReference>
<accession>A0A290HGL2</accession>
<protein>
    <submittedName>
        <fullName evidence="3">Formate dehydrogenase accessory protein FdhE</fullName>
    </submittedName>
    <submittedName>
        <fullName evidence="4">Twin-arginine translocation signal domain-containing protein</fullName>
    </submittedName>
</protein>
<keyword evidence="1" id="KW-0500">Molybdenum</keyword>
<reference evidence="3" key="3">
    <citation type="submission" date="2017-09" db="EMBL/GenBank/DDBJ databases">
        <authorList>
            <person name="Goris T."/>
        </authorList>
    </citation>
    <scope>NUCLEOTIDE SEQUENCE</scope>
    <source>
        <strain evidence="3">JPD-1</strain>
    </source>
</reference>
<evidence type="ECO:0000313" key="3">
    <source>
        <dbReference type="EMBL" id="ATB70653.1"/>
    </source>
</evidence>
<reference evidence="3" key="4">
    <citation type="journal article" date="2020" name="MicrobiologyOpen">
        <title>Tetrachloroethene respiration in Sulfurospirillum species is regulated by a two-component system as unraveled by comparative genomics, transcriptomics, and regulator binding studies.</title>
        <authorList>
            <person name="Esken J."/>
            <person name="Goris T."/>
            <person name="Gadkari J."/>
            <person name="Bischler T."/>
            <person name="Forstner K.U."/>
            <person name="Sharma C.M."/>
            <person name="Diekert G."/>
            <person name="Schubert T."/>
        </authorList>
    </citation>
    <scope>NUCLEOTIDE SEQUENCE</scope>
    <source>
        <strain evidence="3">JPD-1</strain>
    </source>
</reference>
<reference evidence="4" key="5">
    <citation type="submission" date="2020-08" db="EMBL/GenBank/DDBJ databases">
        <authorList>
            <person name="Yang Y."/>
            <person name="Huo L."/>
            <person name="Yan J."/>
        </authorList>
    </citation>
    <scope>NUCLEOTIDE SEQUENCE</scope>
    <source>
        <strain evidence="4">ACSDCE</strain>
    </source>
</reference>
<dbReference type="EMBL" id="CP023275">
    <property type="protein sequence ID" value="ATB70653.1"/>
    <property type="molecule type" value="Genomic_DNA"/>
</dbReference>
<dbReference type="NCBIfam" id="TIGR01409">
    <property type="entry name" value="TAT_signal_seq"/>
    <property type="match status" value="1"/>
</dbReference>
<evidence type="ECO:0000313" key="5">
    <source>
        <dbReference type="Proteomes" id="UP000217349"/>
    </source>
</evidence>
<accession>A0A6G9VQU3</accession>
<evidence type="ECO:0000313" key="6">
    <source>
        <dbReference type="Proteomes" id="UP000502831"/>
    </source>
</evidence>
<gene>
    <name evidence="4" type="ORF">FA584_05660</name>
    <name evidence="3" type="ORF">SJPD1_2559</name>
</gene>
<reference evidence="4 6" key="1">
    <citation type="journal article" date="2017" name="Environ. Sci. Technol.">
        <title>Organohalide Respiration with Chlorinated Ethenes under Low pH Conditions.</title>
        <authorList>
            <person name="Yang Y."/>
            <person name="Capiro N.L."/>
            <person name="Marcet T.F."/>
            <person name="Yan J."/>
            <person name="Pennell K.D."/>
            <person name="Loffler F.E."/>
        </authorList>
    </citation>
    <scope>NUCLEOTIDE SEQUENCE [LARGE SCALE GENOMIC DNA]</scope>
    <source>
        <strain evidence="4 6">ACSDCE</strain>
    </source>
</reference>
<keyword evidence="2" id="KW-0732">Signal</keyword>
<organism evidence="3 5">
    <name type="scientific">Sulfurospirillum diekertiae</name>
    <dbReference type="NCBI Taxonomy" id="1854492"/>
    <lineage>
        <taxon>Bacteria</taxon>
        <taxon>Pseudomonadati</taxon>
        <taxon>Campylobacterota</taxon>
        <taxon>Epsilonproteobacteria</taxon>
        <taxon>Campylobacterales</taxon>
        <taxon>Sulfurospirillaceae</taxon>
        <taxon>Sulfurospirillum</taxon>
    </lineage>
</organism>
<dbReference type="InterPro" id="IPR006311">
    <property type="entry name" value="TAT_signal"/>
</dbReference>
<evidence type="ECO:0000256" key="2">
    <source>
        <dbReference type="SAM" id="SignalP"/>
    </source>
</evidence>
<dbReference type="KEGG" id="sulj:SJPD1_2559"/>
<dbReference type="Proteomes" id="UP000502831">
    <property type="component" value="Chromosome"/>
</dbReference>